<proteinExistence type="predicted"/>
<comment type="caution">
    <text evidence="1">The sequence shown here is derived from an EMBL/GenBank/DDBJ whole genome shotgun (WGS) entry which is preliminary data.</text>
</comment>
<reference evidence="1" key="1">
    <citation type="submission" date="2021-01" db="EMBL/GenBank/DDBJ databases">
        <authorList>
            <person name="Kaushik A."/>
        </authorList>
    </citation>
    <scope>NUCLEOTIDE SEQUENCE</scope>
    <source>
        <strain evidence="1">AG3-1AP</strain>
    </source>
</reference>
<evidence type="ECO:0000313" key="1">
    <source>
        <dbReference type="EMBL" id="CAE6465539.1"/>
    </source>
</evidence>
<accession>A0A8H3GSD6</accession>
<protein>
    <submittedName>
        <fullName evidence="1">Uncharacterized protein</fullName>
    </submittedName>
</protein>
<dbReference type="EMBL" id="CAJMWV010002555">
    <property type="protein sequence ID" value="CAE6465539.1"/>
    <property type="molecule type" value="Genomic_DNA"/>
</dbReference>
<gene>
    <name evidence="1" type="ORF">RDB_LOCUS80492</name>
</gene>
<sequence>MQQPISQLPFCLESFNLLLPINAPLLEFLQTQMSLKHLGLCSSRVPLGKSDCLDPKDMTGEALLPNLSSLVSCPTNFATLAPGRPINHASVHRCETHRWNALMPSLISGIDRSTGPIKTLRVDLGSIRDTRCVDFVASLGNTNAASTLEMLTLIPTGFDDDYWMPPGGEHLGPLASPPQLFSVLSALSLLVIEKPIRGPEDEVFIEELGETILPAEPKYDSIWSHAQAKESWRVNCPKLTSVCIYGKRLNLRA</sequence>
<organism evidence="1 2">
    <name type="scientific">Rhizoctonia solani</name>
    <dbReference type="NCBI Taxonomy" id="456999"/>
    <lineage>
        <taxon>Eukaryota</taxon>
        <taxon>Fungi</taxon>
        <taxon>Dikarya</taxon>
        <taxon>Basidiomycota</taxon>
        <taxon>Agaricomycotina</taxon>
        <taxon>Agaricomycetes</taxon>
        <taxon>Cantharellales</taxon>
        <taxon>Ceratobasidiaceae</taxon>
        <taxon>Rhizoctonia</taxon>
    </lineage>
</organism>
<dbReference type="AlphaFoldDB" id="A0A8H3GSD6"/>
<evidence type="ECO:0000313" key="2">
    <source>
        <dbReference type="Proteomes" id="UP000663831"/>
    </source>
</evidence>
<dbReference type="Proteomes" id="UP000663831">
    <property type="component" value="Unassembled WGS sequence"/>
</dbReference>
<name>A0A8H3GSD6_9AGAM</name>